<sequence>MPMAESQQDAGLAGRAMAIAPRIFMKMPASGRVLSDYLGRDCK</sequence>
<gene>
    <name evidence="1" type="ORF">NSU_1528</name>
</gene>
<comment type="caution">
    <text evidence="1">The sequence shown here is derived from an EMBL/GenBank/DDBJ whole genome shotgun (WGS) entry which is preliminary data.</text>
</comment>
<dbReference type="AlphaFoldDB" id="G6EB07"/>
<dbReference type="Proteomes" id="UP000004030">
    <property type="component" value="Unassembled WGS sequence"/>
</dbReference>
<keyword evidence="2" id="KW-1185">Reference proteome</keyword>
<name>G6EB07_9SPHN</name>
<organism evidence="1 2">
    <name type="scientific">Novosphingobium pentaromativorans US6-1</name>
    <dbReference type="NCBI Taxonomy" id="1088721"/>
    <lineage>
        <taxon>Bacteria</taxon>
        <taxon>Pseudomonadati</taxon>
        <taxon>Pseudomonadota</taxon>
        <taxon>Alphaproteobacteria</taxon>
        <taxon>Sphingomonadales</taxon>
        <taxon>Sphingomonadaceae</taxon>
        <taxon>Novosphingobium</taxon>
    </lineage>
</organism>
<evidence type="ECO:0000313" key="2">
    <source>
        <dbReference type="Proteomes" id="UP000004030"/>
    </source>
</evidence>
<dbReference type="EMBL" id="AGFM01000018">
    <property type="protein sequence ID" value="EHJ61474.1"/>
    <property type="molecule type" value="Genomic_DNA"/>
</dbReference>
<dbReference type="PATRIC" id="fig|1088721.3.peg.1509"/>
<proteinExistence type="predicted"/>
<accession>G6EB07</accession>
<reference evidence="1 2" key="1">
    <citation type="journal article" date="2012" name="J. Bacteriol.">
        <title>Genome sequence of benzo(a)pyrene-degrading bacterium Novosphingobium pentaromativorans US6-1.</title>
        <authorList>
            <person name="Luo Y.R."/>
            <person name="Kang S.G."/>
            <person name="Kim S.J."/>
            <person name="Kim M.R."/>
            <person name="Li N."/>
            <person name="Lee J.H."/>
            <person name="Kwon K.K."/>
        </authorList>
    </citation>
    <scope>NUCLEOTIDE SEQUENCE [LARGE SCALE GENOMIC DNA]</scope>
    <source>
        <strain evidence="1 2">US6-1</strain>
    </source>
</reference>
<evidence type="ECO:0000313" key="1">
    <source>
        <dbReference type="EMBL" id="EHJ61474.1"/>
    </source>
</evidence>
<protein>
    <submittedName>
        <fullName evidence="1">Uncharacterized protein</fullName>
    </submittedName>
</protein>